<dbReference type="Gene3D" id="1.50.10.10">
    <property type="match status" value="1"/>
</dbReference>
<evidence type="ECO:0000256" key="1">
    <source>
        <dbReference type="SAM" id="SignalP"/>
    </source>
</evidence>
<dbReference type="EMBL" id="RCZH01000020">
    <property type="protein sequence ID" value="TPG33898.1"/>
    <property type="molecule type" value="Genomic_DNA"/>
</dbReference>
<accession>A0A502E831</accession>
<feature type="signal peptide" evidence="1">
    <location>
        <begin position="1"/>
        <end position="20"/>
    </location>
</feature>
<dbReference type="Proteomes" id="UP000319700">
    <property type="component" value="Unassembled WGS sequence"/>
</dbReference>
<keyword evidence="3" id="KW-1185">Reference proteome</keyword>
<dbReference type="SUPFAM" id="SSF48208">
    <property type="entry name" value="Six-hairpin glycosidases"/>
    <property type="match status" value="1"/>
</dbReference>
<organism evidence="2 3">
    <name type="scientific">Flavobacterium pectinovorum</name>
    <dbReference type="NCBI Taxonomy" id="29533"/>
    <lineage>
        <taxon>Bacteria</taxon>
        <taxon>Pseudomonadati</taxon>
        <taxon>Bacteroidota</taxon>
        <taxon>Flavobacteriia</taxon>
        <taxon>Flavobacteriales</taxon>
        <taxon>Flavobacteriaceae</taxon>
        <taxon>Flavobacterium</taxon>
    </lineage>
</organism>
<dbReference type="AlphaFoldDB" id="A0A502E831"/>
<dbReference type="InterPro" id="IPR012341">
    <property type="entry name" value="6hp_glycosidase-like_sf"/>
</dbReference>
<dbReference type="OrthoDB" id="1090762at2"/>
<name>A0A502E831_9FLAO</name>
<feature type="chain" id="PRO_5021457964" evidence="1">
    <location>
        <begin position="21"/>
        <end position="703"/>
    </location>
</feature>
<evidence type="ECO:0000313" key="3">
    <source>
        <dbReference type="Proteomes" id="UP000319700"/>
    </source>
</evidence>
<evidence type="ECO:0000313" key="2">
    <source>
        <dbReference type="EMBL" id="TPG33898.1"/>
    </source>
</evidence>
<keyword evidence="1" id="KW-0732">Signal</keyword>
<gene>
    <name evidence="2" type="ORF">EAH81_23395</name>
</gene>
<dbReference type="RefSeq" id="WP_140511350.1">
    <property type="nucleotide sequence ID" value="NZ_RCZH01000020.1"/>
</dbReference>
<dbReference type="InterPro" id="IPR008928">
    <property type="entry name" value="6-hairpin_glycosidase_sf"/>
</dbReference>
<reference evidence="2 3" key="1">
    <citation type="journal article" date="2019" name="Environ. Microbiol.">
        <title>Species interactions and distinct microbial communities in high Arctic permafrost affected cryosols are associated with the CH4 and CO2 gas fluxes.</title>
        <authorList>
            <person name="Altshuler I."/>
            <person name="Hamel J."/>
            <person name="Turney S."/>
            <person name="Magnuson E."/>
            <person name="Levesque R."/>
            <person name="Greer C."/>
            <person name="Whyte L.G."/>
        </authorList>
    </citation>
    <scope>NUCLEOTIDE SEQUENCE [LARGE SCALE GENOMIC DNA]</scope>
    <source>
        <strain evidence="2 3">42</strain>
    </source>
</reference>
<dbReference type="GO" id="GO:0005975">
    <property type="term" value="P:carbohydrate metabolic process"/>
    <property type="evidence" value="ECO:0007669"/>
    <property type="project" value="InterPro"/>
</dbReference>
<proteinExistence type="predicted"/>
<comment type="caution">
    <text evidence="2">The sequence shown here is derived from an EMBL/GenBank/DDBJ whole genome shotgun (WGS) entry which is preliminary data.</text>
</comment>
<sequence length="703" mass="80645">MYKKIILLGFFVFLICPAFAQNTGISIKDIEKAIRATDLERKTYADTAVINLYQGNGVFGSSYGALGLHINPAKNTALTKYGKTEYYNMNYFVRGKFAADYLVPFAKFYWEKEPEKITKYNQAQSYYDGTISTHFEYDKNKINVKTWFDAVDKNLAGLNVAVEGKSSDIIFKPLDILEVHYDQKLTQISKITNENDQWKIELSCLDKTMFVYLKTNAAVKLQDSNLVLTLHSGENNILLSVKEPITISAEQSLKQSTEWWHEKWQNMGILITPEIHAQQMWVRSMAQFLYSFNDKKLGLPPPMGFTGNHWNFGYPQDVSFVHTMLLSTGNIDMAKSWIEYFSERIPGMKAYTKRLLNVDGIMAPWVFPLGDFEGYHTPSVPNKFYYEIHNSGYMARMTYETAVFVNDQSWTDKYAKPLIGETALFYKNVCQKGSDNLWHIIIQPSTGQDEKGGVNQDDYLCALFSAEYCFQKAIEYNLDEDGTYAKILKEGLAFPELKSQRGIYFTNKGRGESDYGNQKHPVQLNPLAFLPIEKTVSATSKTAYDLRYDITMGAKKPYFFGWTLGEFLLAGSRIGNVIEWQKDWDNLRKANYVDAEWIQVFETSGVYKDSYYNITNGLITQSLLNNIVSDWYGKLEIAKCNPWKEKVYLKNIYSKLGVIVNGELDTKSASLELKAWKDCEFDLNGEKITLKKNETIKKKIALK</sequence>
<protein>
    <submittedName>
        <fullName evidence="2">Uncharacterized protein</fullName>
    </submittedName>
</protein>